<name>A0A6J5L179_9CAUD</name>
<evidence type="ECO:0000313" key="2">
    <source>
        <dbReference type="EMBL" id="CAB4128568.1"/>
    </source>
</evidence>
<sequence length="42" mass="4694">MAGPKKRGDRNDDRPNGKAWKKAVLVMDAVKRRLVKAPHPKG</sequence>
<accession>A0A6J5L179</accession>
<evidence type="ECO:0000256" key="1">
    <source>
        <dbReference type="SAM" id="MobiDB-lite"/>
    </source>
</evidence>
<reference evidence="2" key="1">
    <citation type="submission" date="2020-04" db="EMBL/GenBank/DDBJ databases">
        <authorList>
            <person name="Chiriac C."/>
            <person name="Salcher M."/>
            <person name="Ghai R."/>
            <person name="Kavagutti S V."/>
        </authorList>
    </citation>
    <scope>NUCLEOTIDE SEQUENCE</scope>
</reference>
<protein>
    <submittedName>
        <fullName evidence="2">Uncharacterized protein</fullName>
    </submittedName>
</protein>
<gene>
    <name evidence="2" type="ORF">UFOVP111_44</name>
</gene>
<dbReference type="EMBL" id="LR796226">
    <property type="protein sequence ID" value="CAB4128568.1"/>
    <property type="molecule type" value="Genomic_DNA"/>
</dbReference>
<feature type="region of interest" description="Disordered" evidence="1">
    <location>
        <begin position="1"/>
        <end position="21"/>
    </location>
</feature>
<proteinExistence type="predicted"/>
<organism evidence="2">
    <name type="scientific">uncultured Caudovirales phage</name>
    <dbReference type="NCBI Taxonomy" id="2100421"/>
    <lineage>
        <taxon>Viruses</taxon>
        <taxon>Duplodnaviria</taxon>
        <taxon>Heunggongvirae</taxon>
        <taxon>Uroviricota</taxon>
        <taxon>Caudoviricetes</taxon>
        <taxon>Peduoviridae</taxon>
        <taxon>Maltschvirus</taxon>
        <taxon>Maltschvirus maltsch</taxon>
    </lineage>
</organism>